<dbReference type="Gene3D" id="1.10.10.10">
    <property type="entry name" value="Winged helix-like DNA-binding domain superfamily/Winged helix DNA-binding domain"/>
    <property type="match status" value="2"/>
</dbReference>
<evidence type="ECO:0000256" key="3">
    <source>
        <dbReference type="ARBA" id="ARBA00023125"/>
    </source>
</evidence>
<dbReference type="InterPro" id="IPR014284">
    <property type="entry name" value="RNA_pol_sigma-70_dom"/>
</dbReference>
<dbReference type="Pfam" id="PF04542">
    <property type="entry name" value="Sigma70_r2"/>
    <property type="match status" value="1"/>
</dbReference>
<feature type="domain" description="RNA polymerase sigma-70 region 4" evidence="7">
    <location>
        <begin position="199"/>
        <end position="247"/>
    </location>
</feature>
<gene>
    <name evidence="8" type="primary">sigF_1</name>
    <name evidence="8" type="ORF">HRbin17_00483</name>
</gene>
<evidence type="ECO:0000259" key="7">
    <source>
        <dbReference type="Pfam" id="PF04545"/>
    </source>
</evidence>
<evidence type="ECO:0000259" key="5">
    <source>
        <dbReference type="Pfam" id="PF04539"/>
    </source>
</evidence>
<accession>A0A2H5X9X5</accession>
<dbReference type="PIRSF" id="PIRSF000770">
    <property type="entry name" value="RNA_pol_sigma-SigE/K"/>
    <property type="match status" value="1"/>
</dbReference>
<keyword evidence="1" id="KW-0805">Transcription regulation</keyword>
<dbReference type="PRINTS" id="PR00046">
    <property type="entry name" value="SIGMA70FCT"/>
</dbReference>
<dbReference type="InterPro" id="IPR036388">
    <property type="entry name" value="WH-like_DNA-bd_sf"/>
</dbReference>
<feature type="domain" description="RNA polymerase sigma-70 region 3" evidence="5">
    <location>
        <begin position="109"/>
        <end position="176"/>
    </location>
</feature>
<keyword evidence="2" id="KW-0731">Sigma factor</keyword>
<dbReference type="NCBIfam" id="TIGR02937">
    <property type="entry name" value="sigma70-ECF"/>
    <property type="match status" value="1"/>
</dbReference>
<evidence type="ECO:0000256" key="1">
    <source>
        <dbReference type="ARBA" id="ARBA00023015"/>
    </source>
</evidence>
<dbReference type="PANTHER" id="PTHR30385:SF4">
    <property type="entry name" value="RNA POLYMERASE SIGMA-E FACTOR"/>
    <property type="match status" value="1"/>
</dbReference>
<dbReference type="NCBIfam" id="TIGR02980">
    <property type="entry name" value="SigBFG"/>
    <property type="match status" value="1"/>
</dbReference>
<dbReference type="GO" id="GO:0006352">
    <property type="term" value="P:DNA-templated transcription initiation"/>
    <property type="evidence" value="ECO:0007669"/>
    <property type="project" value="InterPro"/>
</dbReference>
<dbReference type="GO" id="GO:0003677">
    <property type="term" value="F:DNA binding"/>
    <property type="evidence" value="ECO:0007669"/>
    <property type="project" value="UniProtKB-KW"/>
</dbReference>
<dbReference type="InterPro" id="IPR000943">
    <property type="entry name" value="RNA_pol_sigma70"/>
</dbReference>
<feature type="domain" description="RNA polymerase sigma-70 region 2" evidence="6">
    <location>
        <begin position="33"/>
        <end position="100"/>
    </location>
</feature>
<evidence type="ECO:0000256" key="2">
    <source>
        <dbReference type="ARBA" id="ARBA00023082"/>
    </source>
</evidence>
<name>A0A2H5X9X5_9BACT</name>
<dbReference type="Pfam" id="PF04539">
    <property type="entry name" value="Sigma70_r3"/>
    <property type="match status" value="1"/>
</dbReference>
<proteinExistence type="predicted"/>
<dbReference type="AlphaFoldDB" id="A0A2H5X9X5"/>
<dbReference type="InterPro" id="IPR013324">
    <property type="entry name" value="RNA_pol_sigma_r3/r4-like"/>
</dbReference>
<dbReference type="Pfam" id="PF04545">
    <property type="entry name" value="Sigma70_r4"/>
    <property type="match status" value="1"/>
</dbReference>
<reference evidence="9" key="1">
    <citation type="submission" date="2017-09" db="EMBL/GenBank/DDBJ databases">
        <title>Metaegenomics of thermophilic ammonia-oxidizing enrichment culture.</title>
        <authorList>
            <person name="Kato S."/>
            <person name="Suzuki K."/>
        </authorList>
    </citation>
    <scope>NUCLEOTIDE SEQUENCE [LARGE SCALE GENOMIC DNA]</scope>
</reference>
<dbReference type="InterPro" id="IPR007630">
    <property type="entry name" value="RNA_pol_sigma70_r4"/>
</dbReference>
<sequence length="266" mass="30982">MTEWQLRQMDTDELFRLWKQTKDMRVRDELIFRHMDLAKALARRFMGRGEPMEDLLQVAIYGLINAVDRYDPDRGTKFVTFAVPTILGELKRHFRDAAWTLHLPRGLQELNQRVYKLMDTMTQTLGRPPTVAELAQELGVSEEQVIEAIEAAGAYEALSLEQELTNDEDDRPQSLSDVLVASETEEMERWQKRQLLAEAMSVLDERERKIVEMRFFDDLTQTQIAQRLGISQMHVSRLLRRALQKMQAYMRGRYADSGDADATETR</sequence>
<evidence type="ECO:0000259" key="6">
    <source>
        <dbReference type="Pfam" id="PF04542"/>
    </source>
</evidence>
<dbReference type="InterPro" id="IPR007624">
    <property type="entry name" value="RNA_pol_sigma70_r3"/>
</dbReference>
<dbReference type="InterPro" id="IPR014322">
    <property type="entry name" value="RNA_pol_sigma-B/F/G"/>
</dbReference>
<dbReference type="PANTHER" id="PTHR30385">
    <property type="entry name" value="SIGMA FACTOR F FLAGELLAR"/>
    <property type="match status" value="1"/>
</dbReference>
<dbReference type="CDD" id="cd06171">
    <property type="entry name" value="Sigma70_r4"/>
    <property type="match status" value="1"/>
</dbReference>
<protein>
    <submittedName>
        <fullName evidence="8">RNA polymerase sigma factor SigF</fullName>
    </submittedName>
</protein>
<dbReference type="InterPro" id="IPR013325">
    <property type="entry name" value="RNA_pol_sigma_r2"/>
</dbReference>
<organism evidence="8 9">
    <name type="scientific">Candidatus Fervidibacter japonicus</name>
    <dbReference type="NCBI Taxonomy" id="2035412"/>
    <lineage>
        <taxon>Bacteria</taxon>
        <taxon>Candidatus Fervidibacterota</taxon>
        <taxon>Candidatus Fervidibacter</taxon>
    </lineage>
</organism>
<dbReference type="SUPFAM" id="SSF88659">
    <property type="entry name" value="Sigma3 and sigma4 domains of RNA polymerase sigma factors"/>
    <property type="match status" value="2"/>
</dbReference>
<dbReference type="SUPFAM" id="SSF88946">
    <property type="entry name" value="Sigma2 domain of RNA polymerase sigma factors"/>
    <property type="match status" value="1"/>
</dbReference>
<evidence type="ECO:0000313" key="8">
    <source>
        <dbReference type="EMBL" id="GBC97988.1"/>
    </source>
</evidence>
<keyword evidence="3" id="KW-0238">DNA-binding</keyword>
<dbReference type="GO" id="GO:0016987">
    <property type="term" value="F:sigma factor activity"/>
    <property type="evidence" value="ECO:0007669"/>
    <property type="project" value="UniProtKB-KW"/>
</dbReference>
<evidence type="ECO:0000313" key="9">
    <source>
        <dbReference type="Proteomes" id="UP000236173"/>
    </source>
</evidence>
<dbReference type="InterPro" id="IPR007627">
    <property type="entry name" value="RNA_pol_sigma70_r2"/>
</dbReference>
<comment type="caution">
    <text evidence="8">The sequence shown here is derived from an EMBL/GenBank/DDBJ whole genome shotgun (WGS) entry which is preliminary data.</text>
</comment>
<dbReference type="Gene3D" id="1.20.120.1810">
    <property type="match status" value="1"/>
</dbReference>
<keyword evidence="4" id="KW-0804">Transcription</keyword>
<evidence type="ECO:0000256" key="4">
    <source>
        <dbReference type="ARBA" id="ARBA00023163"/>
    </source>
</evidence>
<dbReference type="Proteomes" id="UP000236173">
    <property type="component" value="Unassembled WGS sequence"/>
</dbReference>
<dbReference type="EMBL" id="BEHT01000004">
    <property type="protein sequence ID" value="GBC97988.1"/>
    <property type="molecule type" value="Genomic_DNA"/>
</dbReference>